<dbReference type="InterPro" id="IPR050879">
    <property type="entry name" value="Acyltransferase_3"/>
</dbReference>
<dbReference type="Proteomes" id="UP000381260">
    <property type="component" value="Chromosome"/>
</dbReference>
<dbReference type="GO" id="GO:0009103">
    <property type="term" value="P:lipopolysaccharide biosynthetic process"/>
    <property type="evidence" value="ECO:0007669"/>
    <property type="project" value="TreeGrafter"/>
</dbReference>
<feature type="transmembrane region" description="Helical" evidence="1">
    <location>
        <begin position="58"/>
        <end position="81"/>
    </location>
</feature>
<name>A0A5Q2VH50_SERPR</name>
<keyword evidence="1" id="KW-1133">Transmembrane helix</keyword>
<feature type="transmembrane region" description="Helical" evidence="1">
    <location>
        <begin position="346"/>
        <end position="368"/>
    </location>
</feature>
<dbReference type="Pfam" id="PF01757">
    <property type="entry name" value="Acyl_transf_3"/>
    <property type="match status" value="1"/>
</dbReference>
<feature type="domain" description="Acyltransferase 3" evidence="2">
    <location>
        <begin position="20"/>
        <end position="357"/>
    </location>
</feature>
<organism evidence="3 4">
    <name type="scientific">Serratia proteamaculans</name>
    <dbReference type="NCBI Taxonomy" id="28151"/>
    <lineage>
        <taxon>Bacteria</taxon>
        <taxon>Pseudomonadati</taxon>
        <taxon>Pseudomonadota</taxon>
        <taxon>Gammaproteobacteria</taxon>
        <taxon>Enterobacterales</taxon>
        <taxon>Yersiniaceae</taxon>
        <taxon>Serratia</taxon>
    </lineage>
</organism>
<evidence type="ECO:0000313" key="3">
    <source>
        <dbReference type="EMBL" id="QGH62743.1"/>
    </source>
</evidence>
<proteinExistence type="predicted"/>
<dbReference type="InterPro" id="IPR002656">
    <property type="entry name" value="Acyl_transf_3_dom"/>
</dbReference>
<dbReference type="AlphaFoldDB" id="A0A5Q2VH50"/>
<feature type="transmembrane region" description="Helical" evidence="1">
    <location>
        <begin position="277"/>
        <end position="296"/>
    </location>
</feature>
<feature type="transmembrane region" description="Helical" evidence="1">
    <location>
        <begin position="102"/>
        <end position="123"/>
    </location>
</feature>
<gene>
    <name evidence="3" type="ORF">GHV41_18790</name>
</gene>
<keyword evidence="1" id="KW-0812">Transmembrane</keyword>
<dbReference type="GO" id="GO:0016747">
    <property type="term" value="F:acyltransferase activity, transferring groups other than amino-acyl groups"/>
    <property type="evidence" value="ECO:0007669"/>
    <property type="project" value="InterPro"/>
</dbReference>
<evidence type="ECO:0000256" key="1">
    <source>
        <dbReference type="SAM" id="Phobius"/>
    </source>
</evidence>
<feature type="transmembrane region" description="Helical" evidence="1">
    <location>
        <begin position="20"/>
        <end position="38"/>
    </location>
</feature>
<keyword evidence="3" id="KW-0012">Acyltransferase</keyword>
<reference evidence="3 4" key="1">
    <citation type="submission" date="2019-11" db="EMBL/GenBank/DDBJ databases">
        <title>The Phosphoenolpyruvate Phosphotransferase System Regulates Serratia proteamaculans 336X Biofilm Formation and Wheat Roots colonization.</title>
        <authorList>
            <person name="Liu F."/>
        </authorList>
    </citation>
    <scope>NUCLEOTIDE SEQUENCE [LARGE SCALE GENOMIC DNA]</scope>
    <source>
        <strain evidence="3 4">336X</strain>
    </source>
</reference>
<dbReference type="PANTHER" id="PTHR23028">
    <property type="entry name" value="ACETYLTRANSFERASE"/>
    <property type="match status" value="1"/>
</dbReference>
<sequence length="389" mass="44514">MMQKKFRAIHTKGLHVKKNIDIEFLRSIAIVFVIYAHLYNLFPWGQLTILSTYKYLDLWTGVDLFFCVSGYIITTSVIKTIPENRTLLSAARFSIPFWIKRAWRLWPSAWVFLSLTTILSVAFSSSGIWGRPFENITYQIYAMLHMANFYGFECKINGTCGANQVYWSLSLEEQFYFLFPLIIFIFKKKYLPYAFLFIFIIQFPMDRGGSILGFIRSDAISLGALIAILQQKRIFGILNPESMCKKHISIPVLIGLLLSLVILGNSSVTIVPFSTGLVAVVSGILVWLASFNKNYLTPFKFIRTTSMYLGSRSYSLYLAHIPAFFLTKEIFWRVQGGMHGLNGSYTLRYAAVGFIILVALTEINYRAIENPLRLKGRKIAEAKESMLEK</sequence>
<dbReference type="EMBL" id="CP045913">
    <property type="protein sequence ID" value="QGH62743.1"/>
    <property type="molecule type" value="Genomic_DNA"/>
</dbReference>
<protein>
    <submittedName>
        <fullName evidence="3">Acyltransferase family protein</fullName>
    </submittedName>
</protein>
<dbReference type="GO" id="GO:0016020">
    <property type="term" value="C:membrane"/>
    <property type="evidence" value="ECO:0007669"/>
    <property type="project" value="TreeGrafter"/>
</dbReference>
<keyword evidence="3" id="KW-0808">Transferase</keyword>
<keyword evidence="1" id="KW-0472">Membrane</keyword>
<evidence type="ECO:0000259" key="2">
    <source>
        <dbReference type="Pfam" id="PF01757"/>
    </source>
</evidence>
<accession>A0A5Q2VH50</accession>
<evidence type="ECO:0000313" key="4">
    <source>
        <dbReference type="Proteomes" id="UP000381260"/>
    </source>
</evidence>
<dbReference type="PANTHER" id="PTHR23028:SF53">
    <property type="entry name" value="ACYL_TRANSF_3 DOMAIN-CONTAINING PROTEIN"/>
    <property type="match status" value="1"/>
</dbReference>
<feature type="transmembrane region" description="Helical" evidence="1">
    <location>
        <begin position="250"/>
        <end position="271"/>
    </location>
</feature>